<dbReference type="EMBL" id="CP000133">
    <property type="protein sequence ID" value="ABC89320.1"/>
    <property type="molecule type" value="Genomic_DNA"/>
</dbReference>
<feature type="compositionally biased region" description="Low complexity" evidence="1">
    <location>
        <begin position="116"/>
        <end position="126"/>
    </location>
</feature>
<name>Q2KCW6_RHIEC</name>
<dbReference type="Proteomes" id="UP000001936">
    <property type="component" value="Chromosome"/>
</dbReference>
<feature type="region of interest" description="Disordered" evidence="1">
    <location>
        <begin position="77"/>
        <end position="169"/>
    </location>
</feature>
<feature type="compositionally biased region" description="Polar residues" evidence="1">
    <location>
        <begin position="159"/>
        <end position="169"/>
    </location>
</feature>
<dbReference type="AlphaFoldDB" id="Q2KCW6"/>
<dbReference type="HOGENOM" id="CLU_134418_0_0_5"/>
<evidence type="ECO:0000313" key="2">
    <source>
        <dbReference type="EMBL" id="ABC89320.1"/>
    </source>
</evidence>
<organism evidence="2 3">
    <name type="scientific">Rhizobium etli (strain ATCC 51251 / DSM 11541 / JCM 21823 / NBRC 15573 / CFN 42)</name>
    <dbReference type="NCBI Taxonomy" id="347834"/>
    <lineage>
        <taxon>Bacteria</taxon>
        <taxon>Pseudomonadati</taxon>
        <taxon>Pseudomonadota</taxon>
        <taxon>Alphaproteobacteria</taxon>
        <taxon>Hyphomicrobiales</taxon>
        <taxon>Rhizobiaceae</taxon>
        <taxon>Rhizobium/Agrobacterium group</taxon>
        <taxon>Rhizobium</taxon>
    </lineage>
</organism>
<dbReference type="eggNOG" id="ENOG503008Y">
    <property type="taxonomic scope" value="Bacteria"/>
</dbReference>
<feature type="compositionally biased region" description="Gly residues" evidence="1">
    <location>
        <begin position="106"/>
        <end position="115"/>
    </location>
</feature>
<proteinExistence type="predicted"/>
<gene>
    <name evidence="2" type="ordered locus">RHE_CH00499</name>
</gene>
<accession>Q2KCW6</accession>
<evidence type="ECO:0000256" key="1">
    <source>
        <dbReference type="SAM" id="MobiDB-lite"/>
    </source>
</evidence>
<sequence>MGFGHNLRGSTVDEGRGCQATQCVLSAAKYPEGTCRSRTGFPLETTRMEKTMSCKLIAISLLSIGLAGSALAQTAGGANSSGRLSVAPVIGGSGSSGTGSASTGSVGTGAAGTGSVGTDPGTTGSTPGTGGVDLNRDRSTINPGGVNPDLQQVPGCTAGTGSLSEACQQ</sequence>
<dbReference type="KEGG" id="ret:RHE_CH00499"/>
<reference evidence="2 3" key="1">
    <citation type="journal article" date="2006" name="Proc. Natl. Acad. Sci. U.S.A.">
        <title>The partitioned Rhizobium etli genome: genetic and metabolic redundancy in seven interacting replicons.</title>
        <authorList>
            <person name="Gonzalez V."/>
            <person name="Santamaria R.I."/>
            <person name="Bustos P."/>
            <person name="Hernandez-Gonzalez I."/>
            <person name="Medrano-Soto A."/>
            <person name="Moreno-Hagelsieb G."/>
            <person name="Janga S.C."/>
            <person name="Ramirez M.A."/>
            <person name="Jimenez-Jacinto V."/>
            <person name="Collado-Vides J."/>
            <person name="Davila G."/>
        </authorList>
    </citation>
    <scope>NUCLEOTIDE SEQUENCE [LARGE SCALE GENOMIC DNA]</scope>
    <source>
        <strain evidence="3">ATCC 51251 / DSM 11541 / JCM 21823 / NBRC 15573 / CFN 42</strain>
    </source>
</reference>
<keyword evidence="3" id="KW-1185">Reference proteome</keyword>
<protein>
    <submittedName>
        <fullName evidence="2">Uncharacterized protein</fullName>
    </submittedName>
</protein>
<evidence type="ECO:0000313" key="3">
    <source>
        <dbReference type="Proteomes" id="UP000001936"/>
    </source>
</evidence>